<evidence type="ECO:0000313" key="2">
    <source>
        <dbReference type="Proteomes" id="UP000236743"/>
    </source>
</evidence>
<dbReference type="OrthoDB" id="650311at2"/>
<name>A0A1H6ASU1_9HYPH</name>
<dbReference type="RefSeq" id="WP_103873387.1">
    <property type="nucleotide sequence ID" value="NZ_FNUY01000006.1"/>
</dbReference>
<sequence>MSGSLLIAPAWLGRSGLWLLDAKGRRKAVDAEDIGLSDDLADRLEAWMDAFDAIYEEDNEARSRFPDAVEQLAWEAEGAAIAEAVAGELGADWTVSTDLAGWREMSKP</sequence>
<protein>
    <submittedName>
        <fullName evidence="1">Uncharacterized protein</fullName>
    </submittedName>
</protein>
<organism evidence="1 2">
    <name type="scientific">Bosea lathyri</name>
    <dbReference type="NCBI Taxonomy" id="1036778"/>
    <lineage>
        <taxon>Bacteria</taxon>
        <taxon>Pseudomonadati</taxon>
        <taxon>Pseudomonadota</taxon>
        <taxon>Alphaproteobacteria</taxon>
        <taxon>Hyphomicrobiales</taxon>
        <taxon>Boseaceae</taxon>
        <taxon>Bosea</taxon>
    </lineage>
</organism>
<reference evidence="1 2" key="1">
    <citation type="submission" date="2016-10" db="EMBL/GenBank/DDBJ databases">
        <authorList>
            <person name="de Groot N.N."/>
        </authorList>
    </citation>
    <scope>NUCLEOTIDE SEQUENCE [LARGE SCALE GENOMIC DNA]</scope>
    <source>
        <strain evidence="1 2">DSM 26656</strain>
    </source>
</reference>
<accession>A0A1H6ASU1</accession>
<keyword evidence="2" id="KW-1185">Reference proteome</keyword>
<dbReference type="Proteomes" id="UP000236743">
    <property type="component" value="Unassembled WGS sequence"/>
</dbReference>
<dbReference type="AlphaFoldDB" id="A0A1H6ASU1"/>
<evidence type="ECO:0000313" key="1">
    <source>
        <dbReference type="EMBL" id="SEG51300.1"/>
    </source>
</evidence>
<dbReference type="EMBL" id="FNUY01000006">
    <property type="protein sequence ID" value="SEG51300.1"/>
    <property type="molecule type" value="Genomic_DNA"/>
</dbReference>
<proteinExistence type="predicted"/>
<gene>
    <name evidence="1" type="ORF">SAMN04488115_10691</name>
</gene>